<name>A0ABS3C278_9BACT</name>
<reference evidence="6 7" key="1">
    <citation type="submission" date="2021-03" db="EMBL/GenBank/DDBJ databases">
        <title>novel species isolated from a fishpond in China.</title>
        <authorList>
            <person name="Lu H."/>
            <person name="Cai Z."/>
        </authorList>
    </citation>
    <scope>NUCLEOTIDE SEQUENCE [LARGE SCALE GENOMIC DNA]</scope>
    <source>
        <strain evidence="6 7">H41</strain>
    </source>
</reference>
<dbReference type="InterPro" id="IPR008201">
    <property type="entry name" value="HepT-like"/>
</dbReference>
<accession>A0ABS3C278</accession>
<protein>
    <submittedName>
        <fullName evidence="6">DUF86 domain-containing protein</fullName>
    </submittedName>
</protein>
<dbReference type="Pfam" id="PF01934">
    <property type="entry name" value="HepT-like"/>
    <property type="match status" value="1"/>
</dbReference>
<keyword evidence="4" id="KW-0547">Nucleotide-binding</keyword>
<comment type="caution">
    <text evidence="6">The sequence shown here is derived from an EMBL/GenBank/DDBJ whole genome shotgun (WGS) entry which is preliminary data.</text>
</comment>
<dbReference type="Proteomes" id="UP000664317">
    <property type="component" value="Unassembled WGS sequence"/>
</dbReference>
<organism evidence="6 7">
    <name type="scientific">Algoriphagus oliviformis</name>
    <dbReference type="NCBI Taxonomy" id="2811231"/>
    <lineage>
        <taxon>Bacteria</taxon>
        <taxon>Pseudomonadati</taxon>
        <taxon>Bacteroidota</taxon>
        <taxon>Cytophagia</taxon>
        <taxon>Cytophagales</taxon>
        <taxon>Cyclobacteriaceae</taxon>
        <taxon>Algoriphagus</taxon>
    </lineage>
</organism>
<sequence>MNPKVLKYILDIESILWELDQIKLRVGNDFSQYKKDFVVKRAVERDLEIIGEAVKKLVSQAPEIKLSSVKKIIGLRNRISHAYDSLEDELIWSIL</sequence>
<keyword evidence="1" id="KW-0597">Phosphoprotein</keyword>
<keyword evidence="3" id="KW-0540">Nuclease</keyword>
<evidence type="ECO:0000256" key="4">
    <source>
        <dbReference type="ARBA" id="ARBA00022741"/>
    </source>
</evidence>
<evidence type="ECO:0000313" key="6">
    <source>
        <dbReference type="EMBL" id="MBN7811191.1"/>
    </source>
</evidence>
<dbReference type="PANTHER" id="PTHR34139">
    <property type="entry name" value="UPF0331 PROTEIN MJ0127"/>
    <property type="match status" value="1"/>
</dbReference>
<dbReference type="RefSeq" id="WP_206577973.1">
    <property type="nucleotide sequence ID" value="NZ_JAFKCT010000003.1"/>
</dbReference>
<dbReference type="PANTHER" id="PTHR34139:SF1">
    <property type="entry name" value="RNASE MJ1380-RELATED"/>
    <property type="match status" value="1"/>
</dbReference>
<dbReference type="InterPro" id="IPR051813">
    <property type="entry name" value="HepT_RNase_toxin"/>
</dbReference>
<evidence type="ECO:0000313" key="7">
    <source>
        <dbReference type="Proteomes" id="UP000664317"/>
    </source>
</evidence>
<proteinExistence type="predicted"/>
<keyword evidence="7" id="KW-1185">Reference proteome</keyword>
<evidence type="ECO:0000256" key="1">
    <source>
        <dbReference type="ARBA" id="ARBA00022553"/>
    </source>
</evidence>
<dbReference type="EMBL" id="JAFKCT010000003">
    <property type="protein sequence ID" value="MBN7811191.1"/>
    <property type="molecule type" value="Genomic_DNA"/>
</dbReference>
<keyword evidence="2" id="KW-1277">Toxin-antitoxin system</keyword>
<keyword evidence="5" id="KW-0378">Hydrolase</keyword>
<evidence type="ECO:0000256" key="3">
    <source>
        <dbReference type="ARBA" id="ARBA00022722"/>
    </source>
</evidence>
<evidence type="ECO:0000256" key="2">
    <source>
        <dbReference type="ARBA" id="ARBA00022649"/>
    </source>
</evidence>
<evidence type="ECO:0000256" key="5">
    <source>
        <dbReference type="ARBA" id="ARBA00022801"/>
    </source>
</evidence>
<gene>
    <name evidence="6" type="ORF">J0A68_09500</name>
</gene>